<reference evidence="2" key="1">
    <citation type="journal article" date="2020" name="Stud. Mycol.">
        <title>101 Dothideomycetes genomes: a test case for predicting lifestyles and emergence of pathogens.</title>
        <authorList>
            <person name="Haridas S."/>
            <person name="Albert R."/>
            <person name="Binder M."/>
            <person name="Bloem J."/>
            <person name="Labutti K."/>
            <person name="Salamov A."/>
            <person name="Andreopoulos B."/>
            <person name="Baker S."/>
            <person name="Barry K."/>
            <person name="Bills G."/>
            <person name="Bluhm B."/>
            <person name="Cannon C."/>
            <person name="Castanera R."/>
            <person name="Culley D."/>
            <person name="Daum C."/>
            <person name="Ezra D."/>
            <person name="Gonzalez J."/>
            <person name="Henrissat B."/>
            <person name="Kuo A."/>
            <person name="Liang C."/>
            <person name="Lipzen A."/>
            <person name="Lutzoni F."/>
            <person name="Magnuson J."/>
            <person name="Mondo S."/>
            <person name="Nolan M."/>
            <person name="Ohm R."/>
            <person name="Pangilinan J."/>
            <person name="Park H.-J."/>
            <person name="Ramirez L."/>
            <person name="Alfaro M."/>
            <person name="Sun H."/>
            <person name="Tritt A."/>
            <person name="Yoshinaga Y."/>
            <person name="Zwiers L.-H."/>
            <person name="Turgeon B."/>
            <person name="Goodwin S."/>
            <person name="Spatafora J."/>
            <person name="Crous P."/>
            <person name="Grigoriev I."/>
        </authorList>
    </citation>
    <scope>NUCLEOTIDE SEQUENCE</scope>
    <source>
        <strain evidence="2">CBS 473.64</strain>
    </source>
</reference>
<evidence type="ECO:0000313" key="2">
    <source>
        <dbReference type="EMBL" id="KAF2638475.1"/>
    </source>
</evidence>
<accession>A0A6A6RTN5</accession>
<sequence length="100" mass="11156">MLTRFATPTVSVAGVSCAGFRSGRIRDSNRSPSRSMVKASKRAKTHETAPEGWMRHHERSADRCALNGEHPLPTLTKFRGCPDRFTIPFTMQAFAEPRPV</sequence>
<dbReference type="AlphaFoldDB" id="A0A6A6RTN5"/>
<dbReference type="PROSITE" id="PS51257">
    <property type="entry name" value="PROKAR_LIPOPROTEIN"/>
    <property type="match status" value="1"/>
</dbReference>
<evidence type="ECO:0000313" key="3">
    <source>
        <dbReference type="Proteomes" id="UP000799753"/>
    </source>
</evidence>
<gene>
    <name evidence="2" type="ORF">P280DRAFT_482332</name>
</gene>
<feature type="compositionally biased region" description="Basic and acidic residues" evidence="1">
    <location>
        <begin position="45"/>
        <end position="56"/>
    </location>
</feature>
<feature type="region of interest" description="Disordered" evidence="1">
    <location>
        <begin position="22"/>
        <end position="56"/>
    </location>
</feature>
<keyword evidence="3" id="KW-1185">Reference proteome</keyword>
<name>A0A6A6RTN5_9PLEO</name>
<organism evidence="2 3">
    <name type="scientific">Massarina eburnea CBS 473.64</name>
    <dbReference type="NCBI Taxonomy" id="1395130"/>
    <lineage>
        <taxon>Eukaryota</taxon>
        <taxon>Fungi</taxon>
        <taxon>Dikarya</taxon>
        <taxon>Ascomycota</taxon>
        <taxon>Pezizomycotina</taxon>
        <taxon>Dothideomycetes</taxon>
        <taxon>Pleosporomycetidae</taxon>
        <taxon>Pleosporales</taxon>
        <taxon>Massarineae</taxon>
        <taxon>Massarinaceae</taxon>
        <taxon>Massarina</taxon>
    </lineage>
</organism>
<dbReference type="Proteomes" id="UP000799753">
    <property type="component" value="Unassembled WGS sequence"/>
</dbReference>
<protein>
    <submittedName>
        <fullName evidence="2">Uncharacterized protein</fullName>
    </submittedName>
</protein>
<dbReference type="EMBL" id="MU006790">
    <property type="protein sequence ID" value="KAF2638475.1"/>
    <property type="molecule type" value="Genomic_DNA"/>
</dbReference>
<evidence type="ECO:0000256" key="1">
    <source>
        <dbReference type="SAM" id="MobiDB-lite"/>
    </source>
</evidence>
<proteinExistence type="predicted"/>